<dbReference type="PANTHER" id="PTHR11014">
    <property type="entry name" value="PEPTIDASE M20 FAMILY MEMBER"/>
    <property type="match status" value="1"/>
</dbReference>
<name>A0A7G1HXB3_9BACT</name>
<evidence type="ECO:0000313" key="4">
    <source>
        <dbReference type="EMBL" id="BCI64250.1"/>
    </source>
</evidence>
<dbReference type="FunFam" id="3.30.70.360:FF:000001">
    <property type="entry name" value="N-acetyldiaminopimelate deacetylase"/>
    <property type="match status" value="1"/>
</dbReference>
<dbReference type="KEGG" id="copr:Cop2CBH44_26030"/>
<keyword evidence="5" id="KW-1185">Reference proteome</keyword>
<dbReference type="InterPro" id="IPR017439">
    <property type="entry name" value="Amidohydrolase"/>
</dbReference>
<keyword evidence="2" id="KW-0479">Metal-binding</keyword>
<protein>
    <submittedName>
        <fullName evidence="4">Amidohydrolase</fullName>
    </submittedName>
</protein>
<dbReference type="InterPro" id="IPR002933">
    <property type="entry name" value="Peptidase_M20"/>
</dbReference>
<dbReference type="PIRSF" id="PIRSF005962">
    <property type="entry name" value="Pept_M20D_amidohydro"/>
    <property type="match status" value="1"/>
</dbReference>
<dbReference type="Pfam" id="PF07687">
    <property type="entry name" value="M20_dimer"/>
    <property type="match status" value="1"/>
</dbReference>
<dbReference type="InterPro" id="IPR011650">
    <property type="entry name" value="Peptidase_M20_dimer"/>
</dbReference>
<feature type="domain" description="Peptidase M20 dimerisation" evidence="3">
    <location>
        <begin position="227"/>
        <end position="324"/>
    </location>
</feature>
<evidence type="ECO:0000313" key="5">
    <source>
        <dbReference type="Proteomes" id="UP000594042"/>
    </source>
</evidence>
<dbReference type="EMBL" id="AP023322">
    <property type="protein sequence ID" value="BCI64250.1"/>
    <property type="molecule type" value="Genomic_DNA"/>
</dbReference>
<gene>
    <name evidence="4" type="ORF">Cop2CBH44_26030</name>
</gene>
<feature type="binding site" evidence="2">
    <location>
        <position position="403"/>
    </location>
    <ligand>
        <name>Mn(2+)</name>
        <dbReference type="ChEBI" id="CHEBI:29035"/>
        <label>2</label>
    </ligand>
</feature>
<dbReference type="PANTHER" id="PTHR11014:SF63">
    <property type="entry name" value="METALLOPEPTIDASE, PUTATIVE (AFU_ORTHOLOGUE AFUA_6G09600)-RELATED"/>
    <property type="match status" value="1"/>
</dbReference>
<evidence type="ECO:0000256" key="1">
    <source>
        <dbReference type="ARBA" id="ARBA00022801"/>
    </source>
</evidence>
<dbReference type="GO" id="GO:0050118">
    <property type="term" value="F:N-acetyldiaminopimelate deacetylase activity"/>
    <property type="evidence" value="ECO:0007669"/>
    <property type="project" value="UniProtKB-ARBA"/>
</dbReference>
<evidence type="ECO:0000259" key="3">
    <source>
        <dbReference type="Pfam" id="PF07687"/>
    </source>
</evidence>
<dbReference type="InterPro" id="IPR036264">
    <property type="entry name" value="Bact_exopeptidase_dim_dom"/>
</dbReference>
<dbReference type="AlphaFoldDB" id="A0A7G1HXB3"/>
<dbReference type="Gene3D" id="3.30.70.360">
    <property type="match status" value="1"/>
</dbReference>
<organism evidence="4 5">
    <name type="scientific">Coprobacter secundus subsp. similis</name>
    <dbReference type="NCBI Taxonomy" id="2751153"/>
    <lineage>
        <taxon>Bacteria</taxon>
        <taxon>Pseudomonadati</taxon>
        <taxon>Bacteroidota</taxon>
        <taxon>Bacteroidia</taxon>
        <taxon>Bacteroidales</taxon>
        <taxon>Barnesiellaceae</taxon>
        <taxon>Coprobacter</taxon>
    </lineage>
</organism>
<proteinExistence type="predicted"/>
<dbReference type="RefSeq" id="WP_246469122.1">
    <property type="nucleotide sequence ID" value="NZ_AP023322.1"/>
</dbReference>
<accession>A0A7G1HXB3</accession>
<dbReference type="Proteomes" id="UP000594042">
    <property type="component" value="Chromosome"/>
</dbReference>
<comment type="cofactor">
    <cofactor evidence="2">
        <name>Mn(2+)</name>
        <dbReference type="ChEBI" id="CHEBI:29035"/>
    </cofactor>
    <text evidence="2">The Mn(2+) ion enhances activity.</text>
</comment>
<sequence length="436" mass="48596">MLTKKEIAFIILTKKQRIYWLSNQEYISLQKLFLNKEMKETIEMLANRIENIVINIYKHLHQHPELSFAEKETAAFIEEILQGENIPYRKNIGGYGILARIEGKNPTSRIIGLRADMDALLIEEGNNVPFRSVNPHVMHACGHDAHTACLLGAAMILNRIREIIEGTVLLIFQPGEEKAPGGANLMLQEGIFDDIKPDIMIAQHTNTDIACGDVAFGSGCVMASADEIHLTIRGKGGHGAMPHHINDTVLAASQIVVSLQQIISRRRNPFVPAVLTFGRFIADGATNIIPDQVSLSGTFRCMDEKERIRLKELIQNTIKATAEAYGCSCNIHIPDGYPAVVNDPVVTESAKKFAEELLGDNHVGEMEKRMTSEDFGFFAERIPSTFYRLGVKGPSNPECGEQHTAHFLIDESALKTGVKMLAWLSLRFLDKNIRIR</sequence>
<dbReference type="SUPFAM" id="SSF55031">
    <property type="entry name" value="Bacterial exopeptidase dimerisation domain"/>
    <property type="match status" value="1"/>
</dbReference>
<dbReference type="SUPFAM" id="SSF53187">
    <property type="entry name" value="Zn-dependent exopeptidases"/>
    <property type="match status" value="1"/>
</dbReference>
<dbReference type="GO" id="GO:0046872">
    <property type="term" value="F:metal ion binding"/>
    <property type="evidence" value="ECO:0007669"/>
    <property type="project" value="UniProtKB-KW"/>
</dbReference>
<dbReference type="GO" id="GO:0019877">
    <property type="term" value="P:diaminopimelate biosynthetic process"/>
    <property type="evidence" value="ECO:0007669"/>
    <property type="project" value="UniProtKB-ARBA"/>
</dbReference>
<dbReference type="CDD" id="cd03886">
    <property type="entry name" value="M20_Acy1"/>
    <property type="match status" value="1"/>
</dbReference>
<dbReference type="Gene3D" id="3.40.630.10">
    <property type="entry name" value="Zn peptidases"/>
    <property type="match status" value="1"/>
</dbReference>
<feature type="binding site" evidence="2">
    <location>
        <position position="141"/>
    </location>
    <ligand>
        <name>Mn(2+)</name>
        <dbReference type="ChEBI" id="CHEBI:29035"/>
        <label>2</label>
    </ligand>
</feature>
<keyword evidence="1 4" id="KW-0378">Hydrolase</keyword>
<keyword evidence="2" id="KW-0464">Manganese</keyword>
<feature type="binding site" evidence="2">
    <location>
        <position position="177"/>
    </location>
    <ligand>
        <name>Mn(2+)</name>
        <dbReference type="ChEBI" id="CHEBI:29035"/>
        <label>2</label>
    </ligand>
</feature>
<evidence type="ECO:0000256" key="2">
    <source>
        <dbReference type="PIRSR" id="PIRSR005962-1"/>
    </source>
</evidence>
<dbReference type="Pfam" id="PF01546">
    <property type="entry name" value="Peptidase_M20"/>
    <property type="match status" value="1"/>
</dbReference>
<feature type="binding site" evidence="2">
    <location>
        <position position="143"/>
    </location>
    <ligand>
        <name>Mn(2+)</name>
        <dbReference type="ChEBI" id="CHEBI:29035"/>
        <label>2</label>
    </ligand>
</feature>
<dbReference type="NCBIfam" id="TIGR01891">
    <property type="entry name" value="amidohydrolases"/>
    <property type="match status" value="1"/>
</dbReference>
<reference evidence="5" key="1">
    <citation type="submission" date="2020-07" db="EMBL/GenBank/DDBJ databases">
        <title>Complete genome sequencing of Coprobacter sp. strain 2CBH44.</title>
        <authorList>
            <person name="Sakamoto M."/>
            <person name="Murakami T."/>
            <person name="Mori H."/>
        </authorList>
    </citation>
    <scope>NUCLEOTIDE SEQUENCE [LARGE SCALE GENOMIC DNA]</scope>
    <source>
        <strain evidence="5">2CBH44</strain>
    </source>
</reference>
<feature type="binding site" evidence="2">
    <location>
        <position position="204"/>
    </location>
    <ligand>
        <name>Mn(2+)</name>
        <dbReference type="ChEBI" id="CHEBI:29035"/>
        <label>2</label>
    </ligand>
</feature>